<gene>
    <name evidence="1" type="ORF">DdX_04138</name>
</gene>
<accession>A0AAD4RBR5</accession>
<reference evidence="1" key="1">
    <citation type="submission" date="2022-01" db="EMBL/GenBank/DDBJ databases">
        <title>Genome Sequence Resource for Two Populations of Ditylenchus destructor, the Migratory Endoparasitic Phytonematode.</title>
        <authorList>
            <person name="Zhang H."/>
            <person name="Lin R."/>
            <person name="Xie B."/>
        </authorList>
    </citation>
    <scope>NUCLEOTIDE SEQUENCE</scope>
    <source>
        <strain evidence="1">BazhouSP</strain>
    </source>
</reference>
<comment type="caution">
    <text evidence="1">The sequence shown here is derived from an EMBL/GenBank/DDBJ whole genome shotgun (WGS) entry which is preliminary data.</text>
</comment>
<evidence type="ECO:0000313" key="1">
    <source>
        <dbReference type="EMBL" id="KAI1723954.1"/>
    </source>
</evidence>
<proteinExistence type="predicted"/>
<keyword evidence="2" id="KW-1185">Reference proteome</keyword>
<dbReference type="Proteomes" id="UP001201812">
    <property type="component" value="Unassembled WGS sequence"/>
</dbReference>
<evidence type="ECO:0000313" key="2">
    <source>
        <dbReference type="Proteomes" id="UP001201812"/>
    </source>
</evidence>
<protein>
    <submittedName>
        <fullName evidence="1">Uncharacterized protein</fullName>
    </submittedName>
</protein>
<sequence length="430" mass="49701">MRPSRVNISRRRSITVGGNINWKNKFSERIVKLKNFINLGIKSIVYRTGGLVRSLTSSLLNLFSAIKAMPGSIQESNEQDLMDVSPALSGDEEMPTDAEDDPNISTLSFLREQRLMRNEADVTFKSLTGGAASRMPNEALVDTMKFLARDNLEILQLSAAKFDLVVMKYFETYPLRKVTVCNIQTKKKNRGTKIRMVCMSKDEKTVESDDSNVHRWLHNCHVDRIRFLNFRFTNSLVRELCAMKPGSLVVLHCIFDYKRKLDEKFPAPISESKLSKLFSDSYAFKRCAGVLFRFDKITSPYRPSLTSILSLPLNTLVIDFEGYVCERDDMDRLADWLHDENSTAENVVKLPLANSKNLSLKDFEFESDDFSDFVDILRRKFIYDVKKHPYVLETDYEPERDWDITLENEMGEKFTVLYNFDMNNVIIQRT</sequence>
<organism evidence="1 2">
    <name type="scientific">Ditylenchus destructor</name>
    <dbReference type="NCBI Taxonomy" id="166010"/>
    <lineage>
        <taxon>Eukaryota</taxon>
        <taxon>Metazoa</taxon>
        <taxon>Ecdysozoa</taxon>
        <taxon>Nematoda</taxon>
        <taxon>Chromadorea</taxon>
        <taxon>Rhabditida</taxon>
        <taxon>Tylenchina</taxon>
        <taxon>Tylenchomorpha</taxon>
        <taxon>Sphaerularioidea</taxon>
        <taxon>Anguinidae</taxon>
        <taxon>Anguininae</taxon>
        <taxon>Ditylenchus</taxon>
    </lineage>
</organism>
<name>A0AAD4RBR5_9BILA</name>
<dbReference type="EMBL" id="JAKKPZ010000003">
    <property type="protein sequence ID" value="KAI1723954.1"/>
    <property type="molecule type" value="Genomic_DNA"/>
</dbReference>
<dbReference type="AlphaFoldDB" id="A0AAD4RBR5"/>